<gene>
    <name evidence="1" type="ORF">Q5Y72_16480</name>
</gene>
<dbReference type="RefSeq" id="WP_305964519.1">
    <property type="nucleotide sequence ID" value="NZ_JAVAMQ010000020.1"/>
</dbReference>
<dbReference type="Proteomes" id="UP001224997">
    <property type="component" value="Unassembled WGS sequence"/>
</dbReference>
<name>A0ABT9JFS3_9RHOB</name>
<comment type="caution">
    <text evidence="1">The sequence shown here is derived from an EMBL/GenBank/DDBJ whole genome shotgun (WGS) entry which is preliminary data.</text>
</comment>
<organism evidence="1 2">
    <name type="scientific">Paracoccus spongiarum</name>
    <dbReference type="NCBI Taxonomy" id="3064387"/>
    <lineage>
        <taxon>Bacteria</taxon>
        <taxon>Pseudomonadati</taxon>
        <taxon>Pseudomonadota</taxon>
        <taxon>Alphaproteobacteria</taxon>
        <taxon>Rhodobacterales</taxon>
        <taxon>Paracoccaceae</taxon>
        <taxon>Paracoccus</taxon>
    </lineage>
</organism>
<sequence>MPIYLRPALTQSLIEHLHGDIDDLVSAWEHLAETSSGFPSPRQRSTIYRWLKDGLPSRGEEVVALCALLNVDPLALFDYHRNGYFSNFAKIRVYLQRGLAAAGVFSPLYRLYRPGPRWPADDMALRCFGRDWFGAEFDNGDNWRTSDYVQVSARFLAPTNSFPRAVHIAYRRRNSPDTMWRFYGTVIAVGDRIELYSEGGAFQQMPRTEPSKINFRTYYGGRPVEWRVASLHDFELTTKFPCHDESVVSFVW</sequence>
<proteinExistence type="predicted"/>
<protein>
    <recommendedName>
        <fullName evidence="3">XRE family transcriptional regulator</fullName>
    </recommendedName>
</protein>
<reference evidence="1 2" key="1">
    <citation type="submission" date="2023-08" db="EMBL/GenBank/DDBJ databases">
        <authorList>
            <person name="Park J.-S."/>
        </authorList>
    </citation>
    <scope>NUCLEOTIDE SEQUENCE [LARGE SCALE GENOMIC DNA]</scope>
    <source>
        <strain evidence="1 2">2205BS29-5</strain>
    </source>
</reference>
<accession>A0ABT9JFS3</accession>
<keyword evidence="2" id="KW-1185">Reference proteome</keyword>
<evidence type="ECO:0000313" key="1">
    <source>
        <dbReference type="EMBL" id="MDP5308680.1"/>
    </source>
</evidence>
<evidence type="ECO:0000313" key="2">
    <source>
        <dbReference type="Proteomes" id="UP001224997"/>
    </source>
</evidence>
<dbReference type="EMBL" id="JAVAMQ010000020">
    <property type="protein sequence ID" value="MDP5308680.1"/>
    <property type="molecule type" value="Genomic_DNA"/>
</dbReference>
<evidence type="ECO:0008006" key="3">
    <source>
        <dbReference type="Google" id="ProtNLM"/>
    </source>
</evidence>